<reference evidence="1" key="1">
    <citation type="submission" date="2024-03" db="EMBL/GenBank/DDBJ databases">
        <title>Diverse circular DNA viruses in blood, oral, and fecal samples of captive lemurs.</title>
        <authorList>
            <person name="Paietta E.N."/>
            <person name="Kraberger S."/>
            <person name="Lund M.C."/>
            <person name="Custer J.M."/>
            <person name="Vargas K.M."/>
            <person name="Ehmke E.E."/>
            <person name="Yoder A.D."/>
            <person name="Varsani A."/>
        </authorList>
    </citation>
    <scope>NUCLEOTIDE SEQUENCE</scope>
    <source>
        <strain evidence="1">Duke_28FS_2</strain>
    </source>
</reference>
<sequence>MGQMYVIDHCMTALQSDKREEAYRIYVTDCLRLIAKNTAPMAHGEYIGKRFADIINPKPEETRTADEIIDHIKKKLAQA</sequence>
<accession>A0AAU8B6A7</accession>
<organism evidence="1">
    <name type="scientific">Dulem virus 33</name>
    <dbReference type="NCBI Taxonomy" id="3145751"/>
    <lineage>
        <taxon>Viruses</taxon>
        <taxon>Duplodnaviria</taxon>
        <taxon>Heunggongvirae</taxon>
        <taxon>Uroviricota</taxon>
        <taxon>Caudoviricetes</taxon>
    </lineage>
</organism>
<name>A0AAU8B6A7_9CAUD</name>
<protein>
    <submittedName>
        <fullName evidence="1">Uncharacterized protein</fullName>
    </submittedName>
</protein>
<proteinExistence type="predicted"/>
<dbReference type="EMBL" id="PP511792">
    <property type="protein sequence ID" value="XCD07591.1"/>
    <property type="molecule type" value="Genomic_DNA"/>
</dbReference>
<evidence type="ECO:0000313" key="1">
    <source>
        <dbReference type="EMBL" id="XCD07591.1"/>
    </source>
</evidence>